<dbReference type="Proteomes" id="UP000321570">
    <property type="component" value="Unassembled WGS sequence"/>
</dbReference>
<accession>A0A564YS06</accession>
<sequence>MFKHAHRFHLPFSLSITTTVHLKGISALMLSRGLTQNKNNARTPLLRFLLISSLPQQAPLSISISVTRFKLLVVSLSTFLA</sequence>
<dbReference type="EMBL" id="CABIJS010000333">
    <property type="protein sequence ID" value="VUZ49483.1"/>
    <property type="molecule type" value="Genomic_DNA"/>
</dbReference>
<evidence type="ECO:0000313" key="2">
    <source>
        <dbReference type="Proteomes" id="UP000321570"/>
    </source>
</evidence>
<gene>
    <name evidence="1" type="ORF">WMSIL1_LOCUS8814</name>
</gene>
<protein>
    <submittedName>
        <fullName evidence="1">Uncharacterized protein</fullName>
    </submittedName>
</protein>
<evidence type="ECO:0000313" key="1">
    <source>
        <dbReference type="EMBL" id="VUZ49483.1"/>
    </source>
</evidence>
<keyword evidence="2" id="KW-1185">Reference proteome</keyword>
<reference evidence="1 2" key="1">
    <citation type="submission" date="2019-07" db="EMBL/GenBank/DDBJ databases">
        <authorList>
            <person name="Jastrzebski P J."/>
            <person name="Paukszto L."/>
            <person name="Jastrzebski P J."/>
        </authorList>
    </citation>
    <scope>NUCLEOTIDE SEQUENCE [LARGE SCALE GENOMIC DNA]</scope>
    <source>
        <strain evidence="1 2">WMS-il1</strain>
    </source>
</reference>
<name>A0A564YS06_HYMDI</name>
<proteinExistence type="predicted"/>
<dbReference type="AlphaFoldDB" id="A0A564YS06"/>
<organism evidence="1 2">
    <name type="scientific">Hymenolepis diminuta</name>
    <name type="common">Rat tapeworm</name>
    <dbReference type="NCBI Taxonomy" id="6216"/>
    <lineage>
        <taxon>Eukaryota</taxon>
        <taxon>Metazoa</taxon>
        <taxon>Spiralia</taxon>
        <taxon>Lophotrochozoa</taxon>
        <taxon>Platyhelminthes</taxon>
        <taxon>Cestoda</taxon>
        <taxon>Eucestoda</taxon>
        <taxon>Cyclophyllidea</taxon>
        <taxon>Hymenolepididae</taxon>
        <taxon>Hymenolepis</taxon>
    </lineage>
</organism>